<name>A0A0F9MXM1_9ZZZZ</name>
<dbReference type="EMBL" id="LAZR01004070">
    <property type="protein sequence ID" value="KKN12070.1"/>
    <property type="molecule type" value="Genomic_DNA"/>
</dbReference>
<dbReference type="InterPro" id="IPR051396">
    <property type="entry name" value="Bact_Antivir_Def_Nuclease"/>
</dbReference>
<dbReference type="Pfam" id="PF13304">
    <property type="entry name" value="AAA_21"/>
    <property type="match status" value="1"/>
</dbReference>
<sequence>MFVDSINIREFRGIKGCKKPLEFSKLNILIGRNNAGKTSVLEALSLLPQPKSSDPITGPKSKIELLTSLHDSKPNNYESLLYFYTGKSKIEYYVNNQEFSIFLSRGRPELHIGETKITDDRELFDIFGKKKLTNLVIYIPFDSNFLKDMEKRLEGLKHQINKEGLNVKLATTINKCLDDKYSEIMFQDKIILRKVLGDNKFNYVNLRDLGTGAKKVIKIMAIVEVLKPKLLLIDDFEAGLHPSLIDIFLNWLNDKKLQTIVSTHSIDVLYRLTEIDP</sequence>
<proteinExistence type="predicted"/>
<evidence type="ECO:0000313" key="2">
    <source>
        <dbReference type="EMBL" id="KKN12070.1"/>
    </source>
</evidence>
<evidence type="ECO:0000259" key="1">
    <source>
        <dbReference type="Pfam" id="PF13304"/>
    </source>
</evidence>
<dbReference type="PANTHER" id="PTHR43581:SF4">
    <property type="entry name" value="ATP_GTP PHOSPHATASE"/>
    <property type="match status" value="1"/>
</dbReference>
<gene>
    <name evidence="2" type="ORF">LCGC14_1020090</name>
</gene>
<reference evidence="2" key="1">
    <citation type="journal article" date="2015" name="Nature">
        <title>Complex archaea that bridge the gap between prokaryotes and eukaryotes.</title>
        <authorList>
            <person name="Spang A."/>
            <person name="Saw J.H."/>
            <person name="Jorgensen S.L."/>
            <person name="Zaremba-Niedzwiedzka K."/>
            <person name="Martijn J."/>
            <person name="Lind A.E."/>
            <person name="van Eijk R."/>
            <person name="Schleper C."/>
            <person name="Guy L."/>
            <person name="Ettema T.J."/>
        </authorList>
    </citation>
    <scope>NUCLEOTIDE SEQUENCE</scope>
</reference>
<dbReference type="GO" id="GO:0005524">
    <property type="term" value="F:ATP binding"/>
    <property type="evidence" value="ECO:0007669"/>
    <property type="project" value="InterPro"/>
</dbReference>
<feature type="non-terminal residue" evidence="2">
    <location>
        <position position="277"/>
    </location>
</feature>
<dbReference type="AlphaFoldDB" id="A0A0F9MXM1"/>
<comment type="caution">
    <text evidence="2">The sequence shown here is derived from an EMBL/GenBank/DDBJ whole genome shotgun (WGS) entry which is preliminary data.</text>
</comment>
<protein>
    <recommendedName>
        <fullName evidence="1">ATPase AAA-type core domain-containing protein</fullName>
    </recommendedName>
</protein>
<dbReference type="GO" id="GO:0016887">
    <property type="term" value="F:ATP hydrolysis activity"/>
    <property type="evidence" value="ECO:0007669"/>
    <property type="project" value="InterPro"/>
</dbReference>
<dbReference type="Gene3D" id="3.40.50.300">
    <property type="entry name" value="P-loop containing nucleotide triphosphate hydrolases"/>
    <property type="match status" value="1"/>
</dbReference>
<dbReference type="SUPFAM" id="SSF52540">
    <property type="entry name" value="P-loop containing nucleoside triphosphate hydrolases"/>
    <property type="match status" value="1"/>
</dbReference>
<dbReference type="InterPro" id="IPR003959">
    <property type="entry name" value="ATPase_AAA_core"/>
</dbReference>
<accession>A0A0F9MXM1</accession>
<dbReference type="InterPro" id="IPR027417">
    <property type="entry name" value="P-loop_NTPase"/>
</dbReference>
<organism evidence="2">
    <name type="scientific">marine sediment metagenome</name>
    <dbReference type="NCBI Taxonomy" id="412755"/>
    <lineage>
        <taxon>unclassified sequences</taxon>
        <taxon>metagenomes</taxon>
        <taxon>ecological metagenomes</taxon>
    </lineage>
</organism>
<feature type="domain" description="ATPase AAA-type core" evidence="1">
    <location>
        <begin position="26"/>
        <end position="266"/>
    </location>
</feature>
<dbReference type="PANTHER" id="PTHR43581">
    <property type="entry name" value="ATP/GTP PHOSPHATASE"/>
    <property type="match status" value="1"/>
</dbReference>